<dbReference type="SMART" id="SM00448">
    <property type="entry name" value="REC"/>
    <property type="match status" value="1"/>
</dbReference>
<name>A0A936F2Y3_9BACT</name>
<dbReference type="Gene3D" id="3.40.50.2300">
    <property type="match status" value="1"/>
</dbReference>
<dbReference type="PROSITE" id="PS50110">
    <property type="entry name" value="RESPONSE_REGULATORY"/>
    <property type="match status" value="1"/>
</dbReference>
<dbReference type="AlphaFoldDB" id="A0A936F2Y3"/>
<keyword evidence="4" id="KW-0804">Transcription</keyword>
<dbReference type="GO" id="GO:0000160">
    <property type="term" value="P:phosphorelay signal transduction system"/>
    <property type="evidence" value="ECO:0007669"/>
    <property type="project" value="InterPro"/>
</dbReference>
<proteinExistence type="predicted"/>
<gene>
    <name evidence="9" type="ORF">IPN91_09440</name>
</gene>
<dbReference type="PANTHER" id="PTHR32071">
    <property type="entry name" value="TRANSCRIPTIONAL REGULATORY PROTEIN"/>
    <property type="match status" value="1"/>
</dbReference>
<keyword evidence="5" id="KW-0597">Phosphoprotein</keyword>
<reference evidence="9 10" key="1">
    <citation type="submission" date="2020-10" db="EMBL/GenBank/DDBJ databases">
        <title>Connecting structure to function with the recovery of over 1000 high-quality activated sludge metagenome-assembled genomes encoding full-length rRNA genes using long-read sequencing.</title>
        <authorList>
            <person name="Singleton C.M."/>
            <person name="Petriglieri F."/>
            <person name="Kristensen J.M."/>
            <person name="Kirkegaard R.H."/>
            <person name="Michaelsen T.Y."/>
            <person name="Andersen M.H."/>
            <person name="Karst S.M."/>
            <person name="Dueholm M.S."/>
            <person name="Nielsen P.H."/>
            <person name="Albertsen M."/>
        </authorList>
    </citation>
    <scope>NUCLEOTIDE SEQUENCE [LARGE SCALE GENOMIC DNA]</scope>
    <source>
        <strain evidence="9">OdNE_18-Q3-R46-58_MAXAC.008</strain>
    </source>
</reference>
<evidence type="ECO:0000313" key="10">
    <source>
        <dbReference type="Proteomes" id="UP000709959"/>
    </source>
</evidence>
<dbReference type="InterPro" id="IPR025662">
    <property type="entry name" value="Sigma_54_int_dom_ATP-bd_1"/>
</dbReference>
<dbReference type="InterPro" id="IPR027417">
    <property type="entry name" value="P-loop_NTPase"/>
</dbReference>
<feature type="modified residue" description="4-aspartylphosphate" evidence="5">
    <location>
        <position position="57"/>
    </location>
</feature>
<evidence type="ECO:0000256" key="4">
    <source>
        <dbReference type="ARBA" id="ARBA00023163"/>
    </source>
</evidence>
<keyword evidence="1" id="KW-0547">Nucleotide-binding</keyword>
<dbReference type="Gene3D" id="3.40.50.300">
    <property type="entry name" value="P-loop containing nucleotide triphosphate hydrolases"/>
    <property type="match status" value="1"/>
</dbReference>
<dbReference type="Proteomes" id="UP000709959">
    <property type="component" value="Unassembled WGS sequence"/>
</dbReference>
<dbReference type="InterPro" id="IPR002078">
    <property type="entry name" value="Sigma_54_int"/>
</dbReference>
<sequence>MSPASTQRILLVEDEPGLREVLTLALEGAGFKCEAASGIEEGQRALRETTFDGVLSDLKLKDGSGIELLTWMKEQGLETPVVIMTAYATTETTVQALNQGAVDFITKPFKHEDLIASLKGLLAAAEPQAAPPSDLGELVGVGPIMRKINALIGKVSRADTTVLLTGESGTGKEVVARLIHRYSDRAKGPFVAVNCGALPEALLESELFGFEKGAFTGAGAMKRGLFEEAGGGMLFLDEIGEMPLSLQVKLLRVLQERKFRRLGATEERAVDVRVIAATNRDLRARAETGAFREDLYYRLNILQIELPPLRERPEDLPVLAEHFIRRSCHKLGKAPMQLHPETMSQLLCHRFPGNVRELENLMERCVALNPGGPITKDLLPEGLGQTGPAQDLSRLAPLVIPPEGFDLEAWIQALKGHFLRRALDEVGGVKTKAGKRLGMTFRAYRYWLAELGGLEALPAEFPWPADFPAQPVDEGGGTEGSKEA</sequence>
<dbReference type="InterPro" id="IPR011006">
    <property type="entry name" value="CheY-like_superfamily"/>
</dbReference>
<accession>A0A936F2Y3</accession>
<feature type="domain" description="Response regulatory" evidence="8">
    <location>
        <begin position="8"/>
        <end position="122"/>
    </location>
</feature>
<dbReference type="Gene3D" id="1.10.8.60">
    <property type="match status" value="1"/>
</dbReference>
<dbReference type="EMBL" id="JADKCH010000009">
    <property type="protein sequence ID" value="MBK8572850.1"/>
    <property type="molecule type" value="Genomic_DNA"/>
</dbReference>
<feature type="domain" description="Sigma-54 factor interaction" evidence="7">
    <location>
        <begin position="138"/>
        <end position="367"/>
    </location>
</feature>
<dbReference type="Pfam" id="PF00158">
    <property type="entry name" value="Sigma54_activat"/>
    <property type="match status" value="1"/>
</dbReference>
<evidence type="ECO:0000259" key="8">
    <source>
        <dbReference type="PROSITE" id="PS50110"/>
    </source>
</evidence>
<keyword evidence="2" id="KW-0067">ATP-binding</keyword>
<feature type="compositionally biased region" description="Gly residues" evidence="6">
    <location>
        <begin position="474"/>
        <end position="484"/>
    </location>
</feature>
<dbReference type="PROSITE" id="PS50045">
    <property type="entry name" value="SIGMA54_INTERACT_4"/>
    <property type="match status" value="1"/>
</dbReference>
<dbReference type="InterPro" id="IPR003593">
    <property type="entry name" value="AAA+_ATPase"/>
</dbReference>
<dbReference type="InterPro" id="IPR058031">
    <property type="entry name" value="AAA_lid_NorR"/>
</dbReference>
<dbReference type="CDD" id="cd00156">
    <property type="entry name" value="REC"/>
    <property type="match status" value="1"/>
</dbReference>
<keyword evidence="3" id="KW-0805">Transcription regulation</keyword>
<dbReference type="SUPFAM" id="SSF52540">
    <property type="entry name" value="P-loop containing nucleoside triphosphate hydrolases"/>
    <property type="match status" value="1"/>
</dbReference>
<dbReference type="InterPro" id="IPR025944">
    <property type="entry name" value="Sigma_54_int_dom_CS"/>
</dbReference>
<dbReference type="GO" id="GO:0005524">
    <property type="term" value="F:ATP binding"/>
    <property type="evidence" value="ECO:0007669"/>
    <property type="project" value="UniProtKB-KW"/>
</dbReference>
<organism evidence="9 10">
    <name type="scientific">Candidatus Geothrix odensensis</name>
    <dbReference type="NCBI Taxonomy" id="2954440"/>
    <lineage>
        <taxon>Bacteria</taxon>
        <taxon>Pseudomonadati</taxon>
        <taxon>Acidobacteriota</taxon>
        <taxon>Holophagae</taxon>
        <taxon>Holophagales</taxon>
        <taxon>Holophagaceae</taxon>
        <taxon>Geothrix</taxon>
    </lineage>
</organism>
<evidence type="ECO:0000256" key="1">
    <source>
        <dbReference type="ARBA" id="ARBA00022741"/>
    </source>
</evidence>
<dbReference type="PROSITE" id="PS00675">
    <property type="entry name" value="SIGMA54_INTERACT_1"/>
    <property type="match status" value="1"/>
</dbReference>
<dbReference type="FunFam" id="3.40.50.300:FF:000006">
    <property type="entry name" value="DNA-binding transcriptional regulator NtrC"/>
    <property type="match status" value="1"/>
</dbReference>
<dbReference type="InterPro" id="IPR001789">
    <property type="entry name" value="Sig_transdc_resp-reg_receiver"/>
</dbReference>
<dbReference type="SMART" id="SM00382">
    <property type="entry name" value="AAA"/>
    <property type="match status" value="1"/>
</dbReference>
<dbReference type="Pfam" id="PF00072">
    <property type="entry name" value="Response_reg"/>
    <property type="match status" value="1"/>
</dbReference>
<evidence type="ECO:0000256" key="2">
    <source>
        <dbReference type="ARBA" id="ARBA00022840"/>
    </source>
</evidence>
<evidence type="ECO:0000256" key="5">
    <source>
        <dbReference type="PROSITE-ProRule" id="PRU00169"/>
    </source>
</evidence>
<dbReference type="PANTHER" id="PTHR32071:SF113">
    <property type="entry name" value="ALGINATE BIOSYNTHESIS TRANSCRIPTIONAL REGULATORY PROTEIN ALGB"/>
    <property type="match status" value="1"/>
</dbReference>
<evidence type="ECO:0000256" key="6">
    <source>
        <dbReference type="SAM" id="MobiDB-lite"/>
    </source>
</evidence>
<evidence type="ECO:0000259" key="7">
    <source>
        <dbReference type="PROSITE" id="PS50045"/>
    </source>
</evidence>
<protein>
    <submittedName>
        <fullName evidence="9">Sigma-54-dependent Fis family transcriptional regulator</fullName>
    </submittedName>
</protein>
<evidence type="ECO:0000256" key="3">
    <source>
        <dbReference type="ARBA" id="ARBA00023015"/>
    </source>
</evidence>
<comment type="caution">
    <text evidence="9">The sequence shown here is derived from an EMBL/GenBank/DDBJ whole genome shotgun (WGS) entry which is preliminary data.</text>
</comment>
<dbReference type="GO" id="GO:0006355">
    <property type="term" value="P:regulation of DNA-templated transcription"/>
    <property type="evidence" value="ECO:0007669"/>
    <property type="project" value="InterPro"/>
</dbReference>
<dbReference type="Pfam" id="PF25601">
    <property type="entry name" value="AAA_lid_14"/>
    <property type="match status" value="1"/>
</dbReference>
<dbReference type="CDD" id="cd00009">
    <property type="entry name" value="AAA"/>
    <property type="match status" value="1"/>
</dbReference>
<dbReference type="SUPFAM" id="SSF52172">
    <property type="entry name" value="CheY-like"/>
    <property type="match status" value="1"/>
</dbReference>
<evidence type="ECO:0000313" key="9">
    <source>
        <dbReference type="EMBL" id="MBK8572850.1"/>
    </source>
</evidence>
<dbReference type="PROSITE" id="PS00688">
    <property type="entry name" value="SIGMA54_INTERACT_3"/>
    <property type="match status" value="1"/>
</dbReference>
<feature type="region of interest" description="Disordered" evidence="6">
    <location>
        <begin position="465"/>
        <end position="484"/>
    </location>
</feature>